<dbReference type="InterPro" id="IPR007375">
    <property type="entry name" value="SoxG"/>
</dbReference>
<dbReference type="AlphaFoldDB" id="A0A1N7RQX3"/>
<dbReference type="Proteomes" id="UP000187012">
    <property type="component" value="Unassembled WGS sequence"/>
</dbReference>
<dbReference type="EMBL" id="CYGX02000012">
    <property type="protein sequence ID" value="SIT37527.1"/>
    <property type="molecule type" value="Genomic_DNA"/>
</dbReference>
<dbReference type="InterPro" id="IPR027266">
    <property type="entry name" value="TrmE/GcvT-like"/>
</dbReference>
<gene>
    <name evidence="1" type="ORF">BN2475_120077</name>
</gene>
<protein>
    <submittedName>
        <fullName evidence="1">Putative sarcosine oxidase (Gamma subunit)</fullName>
        <ecNumber evidence="1">1.5.3.1</ecNumber>
    </submittedName>
</protein>
<dbReference type="STRING" id="1247936.BN2475_120077"/>
<dbReference type="Gene3D" id="3.30.70.1520">
    <property type="entry name" value="Heterotetrameric sarcosine oxidase"/>
    <property type="match status" value="1"/>
</dbReference>
<dbReference type="EC" id="1.5.3.1" evidence="1"/>
<keyword evidence="1" id="KW-0560">Oxidoreductase</keyword>
<dbReference type="Gene3D" id="3.30.1360.120">
    <property type="entry name" value="Probable tRNA modification gtpase trme, domain 1"/>
    <property type="match status" value="1"/>
</dbReference>
<dbReference type="GO" id="GO:0008115">
    <property type="term" value="F:sarcosine oxidase activity"/>
    <property type="evidence" value="ECO:0007669"/>
    <property type="project" value="UniProtKB-EC"/>
</dbReference>
<accession>A0A1N7RQX3</accession>
<reference evidence="1 2" key="1">
    <citation type="submission" date="2016-12" db="EMBL/GenBank/DDBJ databases">
        <authorList>
            <person name="Song W.-J."/>
            <person name="Kurnit D.M."/>
        </authorList>
    </citation>
    <scope>NUCLEOTIDE SEQUENCE [LARGE SCALE GENOMIC DNA]</scope>
    <source>
        <strain evidence="1 2">STM7296</strain>
    </source>
</reference>
<evidence type="ECO:0000313" key="1">
    <source>
        <dbReference type="EMBL" id="SIT37527.1"/>
    </source>
</evidence>
<evidence type="ECO:0000313" key="2">
    <source>
        <dbReference type="Proteomes" id="UP000187012"/>
    </source>
</evidence>
<dbReference type="RefSeq" id="WP_094778672.1">
    <property type="nucleotide sequence ID" value="NZ_CYGX02000012.1"/>
</dbReference>
<proteinExistence type="predicted"/>
<dbReference type="SUPFAM" id="SSF103025">
    <property type="entry name" value="Folate-binding domain"/>
    <property type="match status" value="1"/>
</dbReference>
<dbReference type="Pfam" id="PF04268">
    <property type="entry name" value="SoxG"/>
    <property type="match status" value="1"/>
</dbReference>
<keyword evidence="2" id="KW-1185">Reference proteome</keyword>
<dbReference type="OrthoDB" id="9814782at2"/>
<organism evidence="1 2">
    <name type="scientific">Paraburkholderia ribeironis</name>
    <dbReference type="NCBI Taxonomy" id="1247936"/>
    <lineage>
        <taxon>Bacteria</taxon>
        <taxon>Pseudomonadati</taxon>
        <taxon>Pseudomonadota</taxon>
        <taxon>Betaproteobacteria</taxon>
        <taxon>Burkholderiales</taxon>
        <taxon>Burkholderiaceae</taxon>
        <taxon>Paraburkholderia</taxon>
    </lineage>
</organism>
<name>A0A1N7RQX3_9BURK</name>
<sequence>MPELTARTLTATQWAPPGRFPVGAPNLSIEELPLAGIVRLQSRIDEPGWMARLAAAAGVAVLPATGCCTVDAQAERFIAWSGPREWLAFCPLAEEAQRREAFENLCDGSLAVATLISDSRVGFRVTGTDASALLAKGTALNLETDAFPPGSAATTRFAGLAAMIVHRLAGEYLIYFDVAYSEFLTRWWLDAADEFLATTR</sequence>